<dbReference type="Pfam" id="PF02311">
    <property type="entry name" value="AraC_binding"/>
    <property type="match status" value="1"/>
</dbReference>
<dbReference type="Proteomes" id="UP000649151">
    <property type="component" value="Unassembled WGS sequence"/>
</dbReference>
<dbReference type="InterPro" id="IPR020449">
    <property type="entry name" value="Tscrpt_reg_AraC-type_HTH"/>
</dbReference>
<evidence type="ECO:0000313" key="5">
    <source>
        <dbReference type="EMBL" id="MBC5788324.1"/>
    </source>
</evidence>
<keyword evidence="6" id="KW-1185">Reference proteome</keyword>
<dbReference type="InterPro" id="IPR018060">
    <property type="entry name" value="HTH_AraC"/>
</dbReference>
<evidence type="ECO:0000313" key="6">
    <source>
        <dbReference type="Proteomes" id="UP000649151"/>
    </source>
</evidence>
<evidence type="ECO:0000256" key="2">
    <source>
        <dbReference type="ARBA" id="ARBA00023125"/>
    </source>
</evidence>
<protein>
    <submittedName>
        <fullName evidence="5">Helix-turn-helix transcriptional regulator</fullName>
    </submittedName>
</protein>
<dbReference type="EMBL" id="JACOQK010000001">
    <property type="protein sequence ID" value="MBC5788324.1"/>
    <property type="molecule type" value="Genomic_DNA"/>
</dbReference>
<keyword evidence="2" id="KW-0238">DNA-binding</keyword>
<accession>A0ABR7ITI0</accession>
<keyword evidence="3" id="KW-0804">Transcription</keyword>
<evidence type="ECO:0000256" key="1">
    <source>
        <dbReference type="ARBA" id="ARBA00023015"/>
    </source>
</evidence>
<name>A0ABR7ITI0_9CLOT</name>
<keyword evidence="1" id="KW-0805">Transcription regulation</keyword>
<dbReference type="Pfam" id="PF12833">
    <property type="entry name" value="HTH_18"/>
    <property type="match status" value="1"/>
</dbReference>
<dbReference type="InterPro" id="IPR003313">
    <property type="entry name" value="AraC-bd"/>
</dbReference>
<dbReference type="SUPFAM" id="SSF51182">
    <property type="entry name" value="RmlC-like cupins"/>
    <property type="match status" value="1"/>
</dbReference>
<evidence type="ECO:0000259" key="4">
    <source>
        <dbReference type="PROSITE" id="PS01124"/>
    </source>
</evidence>
<dbReference type="InterPro" id="IPR009057">
    <property type="entry name" value="Homeodomain-like_sf"/>
</dbReference>
<organism evidence="5 6">
    <name type="scientific">Clostridium facile</name>
    <dbReference type="NCBI Taxonomy" id="2763035"/>
    <lineage>
        <taxon>Bacteria</taxon>
        <taxon>Bacillati</taxon>
        <taxon>Bacillota</taxon>
        <taxon>Clostridia</taxon>
        <taxon>Eubacteriales</taxon>
        <taxon>Clostridiaceae</taxon>
        <taxon>Clostridium</taxon>
    </lineage>
</organism>
<dbReference type="InterPro" id="IPR014710">
    <property type="entry name" value="RmlC-like_jellyroll"/>
</dbReference>
<evidence type="ECO:0000256" key="3">
    <source>
        <dbReference type="ARBA" id="ARBA00023163"/>
    </source>
</evidence>
<sequence>MSNLKLELAKKVKSSGCRLKRDLNTTQGMEASQYIDYYEHFHFEGMADNIILFPHFGKTRDPYLHNHNFFELFYVYKGSCLNILPEKEMVLSEGDFMLLNPNALHSPFTPSDENTIINIIIKPSVFEDVMLSLIADNKLFSNFFVNYLYHINMTSNYLYFPKDDEYPTKFIVDMLIKEYISHDICCTSVMQAILVQLFATLSRSYRKLNQEILDDTPKSQLVVDIIAYINQNISNVSLKSLSEQFQYSTSYISKIITNYTGKNFSDIVHFLRLNQSKKYLENKNLTINEITQMVGFSDANYFYKVFKARFHMSPSEYRKQIYVDLSAAK</sequence>
<dbReference type="SMART" id="SM00342">
    <property type="entry name" value="HTH_ARAC"/>
    <property type="match status" value="1"/>
</dbReference>
<dbReference type="PANTHER" id="PTHR43280:SF28">
    <property type="entry name" value="HTH-TYPE TRANSCRIPTIONAL ACTIVATOR RHAS"/>
    <property type="match status" value="1"/>
</dbReference>
<proteinExistence type="predicted"/>
<dbReference type="PROSITE" id="PS01124">
    <property type="entry name" value="HTH_ARAC_FAMILY_2"/>
    <property type="match status" value="1"/>
</dbReference>
<dbReference type="PANTHER" id="PTHR43280">
    <property type="entry name" value="ARAC-FAMILY TRANSCRIPTIONAL REGULATOR"/>
    <property type="match status" value="1"/>
</dbReference>
<reference evidence="5 6" key="1">
    <citation type="submission" date="2020-08" db="EMBL/GenBank/DDBJ databases">
        <title>Genome public.</title>
        <authorList>
            <person name="Liu C."/>
            <person name="Sun Q."/>
        </authorList>
    </citation>
    <scope>NUCLEOTIDE SEQUENCE [LARGE SCALE GENOMIC DNA]</scope>
    <source>
        <strain evidence="5 6">NSJ-27</strain>
    </source>
</reference>
<dbReference type="RefSeq" id="WP_186996901.1">
    <property type="nucleotide sequence ID" value="NZ_JACOQK010000001.1"/>
</dbReference>
<dbReference type="PRINTS" id="PR00032">
    <property type="entry name" value="HTHARAC"/>
</dbReference>
<dbReference type="Gene3D" id="2.60.120.10">
    <property type="entry name" value="Jelly Rolls"/>
    <property type="match status" value="1"/>
</dbReference>
<feature type="domain" description="HTH araC/xylS-type" evidence="4">
    <location>
        <begin position="223"/>
        <end position="320"/>
    </location>
</feature>
<dbReference type="Gene3D" id="1.10.10.60">
    <property type="entry name" value="Homeodomain-like"/>
    <property type="match status" value="2"/>
</dbReference>
<gene>
    <name evidence="5" type="ORF">H8Z77_09940</name>
</gene>
<dbReference type="SUPFAM" id="SSF46689">
    <property type="entry name" value="Homeodomain-like"/>
    <property type="match status" value="1"/>
</dbReference>
<comment type="caution">
    <text evidence="5">The sequence shown here is derived from an EMBL/GenBank/DDBJ whole genome shotgun (WGS) entry which is preliminary data.</text>
</comment>
<dbReference type="InterPro" id="IPR011051">
    <property type="entry name" value="RmlC_Cupin_sf"/>
</dbReference>